<dbReference type="PANTHER" id="PTHR12277">
    <property type="entry name" value="ALPHA/BETA HYDROLASE DOMAIN-CONTAINING PROTEIN"/>
    <property type="match status" value="1"/>
</dbReference>
<dbReference type="GO" id="GO:0012505">
    <property type="term" value="C:endomembrane system"/>
    <property type="evidence" value="ECO:0007669"/>
    <property type="project" value="TreeGrafter"/>
</dbReference>
<dbReference type="GO" id="GO:0006660">
    <property type="term" value="P:phosphatidylserine catabolic process"/>
    <property type="evidence" value="ECO:0007669"/>
    <property type="project" value="TreeGrafter"/>
</dbReference>
<dbReference type="GO" id="GO:0004620">
    <property type="term" value="F:phospholipase activity"/>
    <property type="evidence" value="ECO:0007669"/>
    <property type="project" value="TreeGrafter"/>
</dbReference>
<evidence type="ECO:0000313" key="3">
    <source>
        <dbReference type="EMBL" id="KAF7496119.1"/>
    </source>
</evidence>
<evidence type="ECO:0000259" key="2">
    <source>
        <dbReference type="Pfam" id="PF22990"/>
    </source>
</evidence>
<dbReference type="Pfam" id="PF22990">
    <property type="entry name" value="ABHD16_N"/>
    <property type="match status" value="1"/>
</dbReference>
<dbReference type="SUPFAM" id="SSF53474">
    <property type="entry name" value="alpha/beta-Hydrolases"/>
    <property type="match status" value="1"/>
</dbReference>
<dbReference type="Pfam" id="PF00561">
    <property type="entry name" value="Abhydrolase_1"/>
    <property type="match status" value="1"/>
</dbReference>
<reference evidence="5" key="1">
    <citation type="journal article" date="2020" name="PLoS Negl. Trop. Dis.">
        <title>High-quality nuclear genome for Sarcoptes scabiei-A critical resource for a neglected parasite.</title>
        <authorList>
            <person name="Korhonen P.K."/>
            <person name="Gasser R.B."/>
            <person name="Ma G."/>
            <person name="Wang T."/>
            <person name="Stroehlein A.J."/>
            <person name="Young N.D."/>
            <person name="Ang C.S."/>
            <person name="Fernando D.D."/>
            <person name="Lu H.C."/>
            <person name="Taylor S."/>
            <person name="Reynolds S.L."/>
            <person name="Mofiz E."/>
            <person name="Najaraj S.H."/>
            <person name="Gowda H."/>
            <person name="Madugundu A."/>
            <person name="Renuse S."/>
            <person name="Holt D."/>
            <person name="Pandey A."/>
            <person name="Papenfuss A.T."/>
            <person name="Fischer K."/>
        </authorList>
    </citation>
    <scope>NUCLEOTIDE SEQUENCE [LARGE SCALE GENOMIC DNA]</scope>
</reference>
<evidence type="ECO:0000313" key="5">
    <source>
        <dbReference type="Proteomes" id="UP000070412"/>
    </source>
</evidence>
<accession>A0A834RF71</accession>
<dbReference type="Gene3D" id="3.40.50.1820">
    <property type="entry name" value="alpha/beta hydrolase"/>
    <property type="match status" value="1"/>
</dbReference>
<dbReference type="EMBL" id="WVUK01000038">
    <property type="protein sequence ID" value="KAF7496119.1"/>
    <property type="molecule type" value="Genomic_DNA"/>
</dbReference>
<dbReference type="PANTHER" id="PTHR12277:SF72">
    <property type="entry name" value="BAT5L PROTEIN"/>
    <property type="match status" value="1"/>
</dbReference>
<reference evidence="3" key="2">
    <citation type="submission" date="2020-01" db="EMBL/GenBank/DDBJ databases">
        <authorList>
            <person name="Korhonen P.K.K."/>
            <person name="Guangxu M.G."/>
            <person name="Wang T.W."/>
            <person name="Stroehlein A.J.S."/>
            <person name="Young N.D."/>
            <person name="Ang C.-S.A."/>
            <person name="Fernando D.W.F."/>
            <person name="Lu H.L."/>
            <person name="Taylor S.T."/>
            <person name="Ehtesham M.E.M."/>
            <person name="Najaraj S.H.N."/>
            <person name="Harsha G.H.G."/>
            <person name="Madugundu A.M."/>
            <person name="Renuse S.R."/>
            <person name="Holt D.H."/>
            <person name="Pandey A.P."/>
            <person name="Papenfuss A.P."/>
            <person name="Gasser R.B.G."/>
            <person name="Fischer K.F."/>
        </authorList>
    </citation>
    <scope>NUCLEOTIDE SEQUENCE</scope>
    <source>
        <strain evidence="3">SSS_KF_BRIS2020</strain>
    </source>
</reference>
<sequence length="555" mass="64345">MSLIDCIFGPSLIRIFDIPQRNYDCYNLERYADRIIKLLNLCRIILPYISPILIYNLLKQNHNLNESSSWFDLIRNNSYARLMMTLTSFYLVSYLFRGFSRHMNPIYKQFIREFKSASAFLKSNLPGDEEAKLITKNRDVFRRKYDFDFDQWPIDFRWHQGRYCYDRPAQLLSLKETSEESLNEGPVMSLVSYLMAISVGRLLLYPGSIGILQTVLKNNLITGRHFLIENYNANRYKLMARDNNCIDVIFIDKRDLNRQQHRGNTLVITCEGNAGFYEIGSITTPLNLNYSVIGWNHPGFAGSSGKPYPQNEINAMEVVINFAVSHLDFKLEDIIIFAWSIGGFPAAWAASHYPELKGIIMDASFDDVLPLARSQMMPFMRPIVDATIRNYFNLNISSYLNRYNGPIRFIRRLRDEIIPLDPTQPLLTNRGNYLLKKLLKSRFPLLMANDEVSEEVDIFLHNDNQNPSQQTVLNETKILDSLRDYIVTNQIDQYPIDLDPAEIGIDLSRHILLYMCRKHMSQFDSTHCTPLPPSFFVEPFNLFKSLKLNSSSSTG</sequence>
<gene>
    <name evidence="3" type="primary">SSS_203g</name>
    <name evidence="3" type="ORF">SSS_203</name>
</gene>
<dbReference type="Proteomes" id="UP000070412">
    <property type="component" value="Unassembled WGS sequence"/>
</dbReference>
<keyword evidence="5" id="KW-1185">Reference proteome</keyword>
<dbReference type="InterPro" id="IPR000073">
    <property type="entry name" value="AB_hydrolase_1"/>
</dbReference>
<reference evidence="4" key="3">
    <citation type="submission" date="2022-06" db="UniProtKB">
        <authorList>
            <consortium name="EnsemblMetazoa"/>
        </authorList>
    </citation>
    <scope>IDENTIFICATION</scope>
</reference>
<feature type="domain" description="AB hydrolase-1" evidence="1">
    <location>
        <begin position="267"/>
        <end position="422"/>
    </location>
</feature>
<dbReference type="OrthoDB" id="6412627at2759"/>
<organism evidence="3">
    <name type="scientific">Sarcoptes scabiei</name>
    <name type="common">Itch mite</name>
    <name type="synonym">Acarus scabiei</name>
    <dbReference type="NCBI Taxonomy" id="52283"/>
    <lineage>
        <taxon>Eukaryota</taxon>
        <taxon>Metazoa</taxon>
        <taxon>Ecdysozoa</taxon>
        <taxon>Arthropoda</taxon>
        <taxon>Chelicerata</taxon>
        <taxon>Arachnida</taxon>
        <taxon>Acari</taxon>
        <taxon>Acariformes</taxon>
        <taxon>Sarcoptiformes</taxon>
        <taxon>Astigmata</taxon>
        <taxon>Psoroptidia</taxon>
        <taxon>Sarcoptoidea</taxon>
        <taxon>Sarcoptidae</taxon>
        <taxon>Sarcoptinae</taxon>
        <taxon>Sarcoptes</taxon>
    </lineage>
</organism>
<feature type="domain" description="Phosphatidylserine Lipase ABHD16 N-terminal" evidence="2">
    <location>
        <begin position="1"/>
        <end position="119"/>
    </location>
</feature>
<dbReference type="InterPro" id="IPR029058">
    <property type="entry name" value="AB_hydrolase_fold"/>
</dbReference>
<name>A0A834RF71_SARSC</name>
<evidence type="ECO:0000313" key="4">
    <source>
        <dbReference type="EnsemblMetazoa" id="KAF7496119.1"/>
    </source>
</evidence>
<protein>
    <submittedName>
        <fullName evidence="3">Abhydrolase domain-containing protein 16A</fullName>
    </submittedName>
</protein>
<evidence type="ECO:0000259" key="1">
    <source>
        <dbReference type="Pfam" id="PF00561"/>
    </source>
</evidence>
<dbReference type="EnsemblMetazoa" id="SSS_203s_mrna">
    <property type="protein sequence ID" value="KAF7496119.1"/>
    <property type="gene ID" value="SSS_203"/>
</dbReference>
<proteinExistence type="predicted"/>
<dbReference type="InterPro" id="IPR054518">
    <property type="entry name" value="ABHD16_N"/>
</dbReference>
<dbReference type="AlphaFoldDB" id="A0A834RF71"/>
<keyword evidence="3" id="KW-0378">Hydrolase</keyword>
<dbReference type="GO" id="GO:0052651">
    <property type="term" value="P:monoacylglycerol catabolic process"/>
    <property type="evidence" value="ECO:0007669"/>
    <property type="project" value="TreeGrafter"/>
</dbReference>
<dbReference type="GO" id="GO:0047372">
    <property type="term" value="F:monoacylglycerol lipase activity"/>
    <property type="evidence" value="ECO:0007669"/>
    <property type="project" value="TreeGrafter"/>
</dbReference>